<evidence type="ECO:0000313" key="1">
    <source>
        <dbReference type="EMBL" id="KJV59238.1"/>
    </source>
</evidence>
<comment type="caution">
    <text evidence="1">The sequence shown here is derived from an EMBL/GenBank/DDBJ whole genome shotgun (WGS) entry which is preliminary data.</text>
</comment>
<dbReference type="Proteomes" id="UP000033475">
    <property type="component" value="Unassembled WGS sequence"/>
</dbReference>
<dbReference type="PATRIC" id="fig|1359196.3.peg.1591"/>
<name>A0A0F3MTY2_RICFI</name>
<sequence length="39" mass="4457">MTENGPRNNAVAKCFVAWLVLCHFHENGNPVKPIKNLFF</sequence>
<dbReference type="EMBL" id="LANQ01000001">
    <property type="protein sequence ID" value="KJV59238.1"/>
    <property type="molecule type" value="Genomic_DNA"/>
</dbReference>
<accession>A0A0F3MTY2</accession>
<evidence type="ECO:0000313" key="2">
    <source>
        <dbReference type="Proteomes" id="UP000033475"/>
    </source>
</evidence>
<gene>
    <name evidence="1" type="ORF">RFEPED_1641</name>
</gene>
<organism evidence="1 2">
    <name type="scientific">Rickettsia felis str. Pedreira</name>
    <dbReference type="NCBI Taxonomy" id="1359196"/>
    <lineage>
        <taxon>Bacteria</taxon>
        <taxon>Pseudomonadati</taxon>
        <taxon>Pseudomonadota</taxon>
        <taxon>Alphaproteobacteria</taxon>
        <taxon>Rickettsiales</taxon>
        <taxon>Rickettsiaceae</taxon>
        <taxon>Rickettsieae</taxon>
        <taxon>Rickettsia</taxon>
        <taxon>spotted fever group</taxon>
    </lineage>
</organism>
<reference evidence="1 2" key="1">
    <citation type="submission" date="2015-01" db="EMBL/GenBank/DDBJ databases">
        <title>Genome Sequencing of Rickettsiales.</title>
        <authorList>
            <person name="Daugherty S.C."/>
            <person name="Su Q."/>
            <person name="Abolude K."/>
            <person name="Beier-Sexton M."/>
            <person name="Carlyon J.A."/>
            <person name="Carter R."/>
            <person name="Day N.P."/>
            <person name="Dumler S.J."/>
            <person name="Dyachenko V."/>
            <person name="Godinez A."/>
            <person name="Kurtti T.J."/>
            <person name="Lichay M."/>
            <person name="Mullins K.E."/>
            <person name="Ott S."/>
            <person name="Pappas-Brown V."/>
            <person name="Paris D.H."/>
            <person name="Patel P."/>
            <person name="Richards A.L."/>
            <person name="Sadzewicz L."/>
            <person name="Sears K."/>
            <person name="Seidman D."/>
            <person name="Sengamalay N."/>
            <person name="Stenos J."/>
            <person name="Tallon L.J."/>
            <person name="Vincent G."/>
            <person name="Fraser C.M."/>
            <person name="Munderloh U."/>
            <person name="Dunning-Hotopp J.C."/>
        </authorList>
    </citation>
    <scope>NUCLEOTIDE SEQUENCE [LARGE SCALE GENOMIC DNA]</scope>
    <source>
        <strain evidence="1 2">Pedreira</strain>
    </source>
</reference>
<proteinExistence type="predicted"/>
<dbReference type="AlphaFoldDB" id="A0A0F3MTY2"/>
<protein>
    <submittedName>
        <fullName evidence="1">Uncharacterized protein</fullName>
    </submittedName>
</protein>